<accession>X1L6A7</accession>
<dbReference type="SUPFAM" id="SSF51735">
    <property type="entry name" value="NAD(P)-binding Rossmann-fold domains"/>
    <property type="match status" value="1"/>
</dbReference>
<sequence length="130" mass="14181">MANKRPFNQSNPLTRREFMAKSAAVTTSFTIVNPCVIRGTEANSRVEVGCIGLGGRGSLIGRMLAEHKGFQVTSVADYFPGIAQTVGEKLGVAKEHRFWGLSSYKKLIADKVDAVFCETPPYCFPEHVTA</sequence>
<dbReference type="InterPro" id="IPR036291">
    <property type="entry name" value="NAD(P)-bd_dom_sf"/>
</dbReference>
<keyword evidence="1" id="KW-0560">Oxidoreductase</keyword>
<dbReference type="GO" id="GO:0016491">
    <property type="term" value="F:oxidoreductase activity"/>
    <property type="evidence" value="ECO:0007669"/>
    <property type="project" value="UniProtKB-KW"/>
</dbReference>
<evidence type="ECO:0000256" key="1">
    <source>
        <dbReference type="ARBA" id="ARBA00023002"/>
    </source>
</evidence>
<dbReference type="InterPro" id="IPR050463">
    <property type="entry name" value="Gfo/Idh/MocA_oxidrdct_glycsds"/>
</dbReference>
<gene>
    <name evidence="2" type="ORF">S03H2_58796</name>
</gene>
<name>X1L6A7_9ZZZZ</name>
<protein>
    <recommendedName>
        <fullName evidence="3">Gfo/Idh/MocA-like oxidoreductase N-terminal domain-containing protein</fullName>
    </recommendedName>
</protein>
<evidence type="ECO:0008006" key="3">
    <source>
        <dbReference type="Google" id="ProtNLM"/>
    </source>
</evidence>
<dbReference type="AlphaFoldDB" id="X1L6A7"/>
<dbReference type="PANTHER" id="PTHR43818">
    <property type="entry name" value="BCDNA.GH03377"/>
    <property type="match status" value="1"/>
</dbReference>
<evidence type="ECO:0000313" key="2">
    <source>
        <dbReference type="EMBL" id="GAH89698.1"/>
    </source>
</evidence>
<dbReference type="EMBL" id="BARU01037771">
    <property type="protein sequence ID" value="GAH89698.1"/>
    <property type="molecule type" value="Genomic_DNA"/>
</dbReference>
<dbReference type="PANTHER" id="PTHR43818:SF11">
    <property type="entry name" value="BCDNA.GH03377"/>
    <property type="match status" value="1"/>
</dbReference>
<feature type="non-terminal residue" evidence="2">
    <location>
        <position position="130"/>
    </location>
</feature>
<comment type="caution">
    <text evidence="2">The sequence shown here is derived from an EMBL/GenBank/DDBJ whole genome shotgun (WGS) entry which is preliminary data.</text>
</comment>
<organism evidence="2">
    <name type="scientific">marine sediment metagenome</name>
    <dbReference type="NCBI Taxonomy" id="412755"/>
    <lineage>
        <taxon>unclassified sequences</taxon>
        <taxon>metagenomes</taxon>
        <taxon>ecological metagenomes</taxon>
    </lineage>
</organism>
<dbReference type="Gene3D" id="3.40.50.720">
    <property type="entry name" value="NAD(P)-binding Rossmann-like Domain"/>
    <property type="match status" value="1"/>
</dbReference>
<reference evidence="2" key="1">
    <citation type="journal article" date="2014" name="Front. Microbiol.">
        <title>High frequency of phylogenetically diverse reductive dehalogenase-homologous genes in deep subseafloor sedimentary metagenomes.</title>
        <authorList>
            <person name="Kawai M."/>
            <person name="Futagami T."/>
            <person name="Toyoda A."/>
            <person name="Takaki Y."/>
            <person name="Nishi S."/>
            <person name="Hori S."/>
            <person name="Arai W."/>
            <person name="Tsubouchi T."/>
            <person name="Morono Y."/>
            <person name="Uchiyama I."/>
            <person name="Ito T."/>
            <person name="Fujiyama A."/>
            <person name="Inagaki F."/>
            <person name="Takami H."/>
        </authorList>
    </citation>
    <scope>NUCLEOTIDE SEQUENCE</scope>
    <source>
        <strain evidence="2">Expedition CK06-06</strain>
    </source>
</reference>
<proteinExistence type="predicted"/>